<keyword evidence="2" id="KW-1185">Reference proteome</keyword>
<organism evidence="1 2">
    <name type="scientific">Scutellospora calospora</name>
    <dbReference type="NCBI Taxonomy" id="85575"/>
    <lineage>
        <taxon>Eukaryota</taxon>
        <taxon>Fungi</taxon>
        <taxon>Fungi incertae sedis</taxon>
        <taxon>Mucoromycota</taxon>
        <taxon>Glomeromycotina</taxon>
        <taxon>Glomeromycetes</taxon>
        <taxon>Diversisporales</taxon>
        <taxon>Gigasporaceae</taxon>
        <taxon>Scutellospora</taxon>
    </lineage>
</organism>
<gene>
    <name evidence="1" type="ORF">SCALOS_LOCUS8871</name>
</gene>
<evidence type="ECO:0000313" key="2">
    <source>
        <dbReference type="Proteomes" id="UP000789860"/>
    </source>
</evidence>
<reference evidence="1" key="1">
    <citation type="submission" date="2021-06" db="EMBL/GenBank/DDBJ databases">
        <authorList>
            <person name="Kallberg Y."/>
            <person name="Tangrot J."/>
            <person name="Rosling A."/>
        </authorList>
    </citation>
    <scope>NUCLEOTIDE SEQUENCE</scope>
    <source>
        <strain evidence="1">AU212A</strain>
    </source>
</reference>
<feature type="non-terminal residue" evidence="1">
    <location>
        <position position="1"/>
    </location>
</feature>
<protein>
    <submittedName>
        <fullName evidence="1">572_t:CDS:1</fullName>
    </submittedName>
</protein>
<evidence type="ECO:0000313" key="1">
    <source>
        <dbReference type="EMBL" id="CAG8656626.1"/>
    </source>
</evidence>
<accession>A0ACA9NHV0</accession>
<sequence>NHHLNKYGSCSAFDIQCRNRIICKLRGTNSGHGPYSDSELCKKHGWIPRLPDDWFLSAALGNHINVFVDLDEIDKKGLSKTVVRMIMRFVMGGDDA</sequence>
<dbReference type="EMBL" id="CAJVPM010025143">
    <property type="protein sequence ID" value="CAG8656626.1"/>
    <property type="molecule type" value="Genomic_DNA"/>
</dbReference>
<name>A0ACA9NHV0_9GLOM</name>
<proteinExistence type="predicted"/>
<dbReference type="Proteomes" id="UP000789860">
    <property type="component" value="Unassembled WGS sequence"/>
</dbReference>
<comment type="caution">
    <text evidence="1">The sequence shown here is derived from an EMBL/GenBank/DDBJ whole genome shotgun (WGS) entry which is preliminary data.</text>
</comment>